<dbReference type="InterPro" id="IPR010977">
    <property type="entry name" value="Aromatic_deC"/>
</dbReference>
<dbReference type="GO" id="GO:0005737">
    <property type="term" value="C:cytoplasm"/>
    <property type="evidence" value="ECO:0007669"/>
    <property type="project" value="TreeGrafter"/>
</dbReference>
<dbReference type="InterPro" id="IPR015424">
    <property type="entry name" value="PyrdxlP-dep_Trfase"/>
</dbReference>
<evidence type="ECO:0000256" key="3">
    <source>
        <dbReference type="ARBA" id="ARBA00022584"/>
    </source>
</evidence>
<dbReference type="AlphaFoldDB" id="A0AAN8IJZ4"/>
<comment type="cofactor">
    <cofactor evidence="1 10">
        <name>pyridoxal 5'-phosphate</name>
        <dbReference type="ChEBI" id="CHEBI:597326"/>
    </cofactor>
</comment>
<evidence type="ECO:0000313" key="11">
    <source>
        <dbReference type="EMBL" id="KAK5976351.1"/>
    </source>
</evidence>
<dbReference type="Pfam" id="PF00282">
    <property type="entry name" value="Pyridoxal_deC"/>
    <property type="match status" value="1"/>
</dbReference>
<keyword evidence="4" id="KW-0210">Decarboxylase</keyword>
<dbReference type="InterPro" id="IPR002129">
    <property type="entry name" value="PyrdxlP-dep_de-COase"/>
</dbReference>
<dbReference type="Proteomes" id="UP001331761">
    <property type="component" value="Unassembled WGS sequence"/>
</dbReference>
<keyword evidence="12" id="KW-1185">Reference proteome</keyword>
<keyword evidence="5 10" id="KW-0663">Pyridoxal phosphate</keyword>
<dbReference type="PANTHER" id="PTHR11999">
    <property type="entry name" value="GROUP II PYRIDOXAL-5-PHOSPHATE DECARBOXYLASE"/>
    <property type="match status" value="1"/>
</dbReference>
<gene>
    <name evidence="11" type="ORF">GCK32_018717</name>
</gene>
<name>A0AAN8IJZ4_TRICO</name>
<keyword evidence="6 10" id="KW-0456">Lyase</keyword>
<evidence type="ECO:0000313" key="12">
    <source>
        <dbReference type="Proteomes" id="UP001331761"/>
    </source>
</evidence>
<evidence type="ECO:0000256" key="2">
    <source>
        <dbReference type="ARBA" id="ARBA00011738"/>
    </source>
</evidence>
<dbReference type="GO" id="GO:0019752">
    <property type="term" value="P:carboxylic acid metabolic process"/>
    <property type="evidence" value="ECO:0007669"/>
    <property type="project" value="InterPro"/>
</dbReference>
<evidence type="ECO:0000256" key="7">
    <source>
        <dbReference type="ARBA" id="ARBA00038886"/>
    </source>
</evidence>
<reference evidence="11 12" key="1">
    <citation type="submission" date="2019-10" db="EMBL/GenBank/DDBJ databases">
        <title>Assembly and Annotation for the nematode Trichostrongylus colubriformis.</title>
        <authorList>
            <person name="Martin J."/>
        </authorList>
    </citation>
    <scope>NUCLEOTIDE SEQUENCE [LARGE SCALE GENOMIC DNA]</scope>
    <source>
        <strain evidence="11">G859</strain>
        <tissue evidence="11">Whole worm</tissue>
    </source>
</reference>
<dbReference type="GO" id="GO:0042427">
    <property type="term" value="P:serotonin biosynthetic process"/>
    <property type="evidence" value="ECO:0007669"/>
    <property type="project" value="TreeGrafter"/>
</dbReference>
<accession>A0AAN8IJZ4</accession>
<dbReference type="GO" id="GO:0004058">
    <property type="term" value="F:aromatic-L-amino-acid decarboxylase activity"/>
    <property type="evidence" value="ECO:0007669"/>
    <property type="project" value="UniProtKB-EC"/>
</dbReference>
<evidence type="ECO:0000256" key="9">
    <source>
        <dbReference type="ARBA" id="ARBA00041275"/>
    </source>
</evidence>
<evidence type="ECO:0000256" key="10">
    <source>
        <dbReference type="RuleBase" id="RU000382"/>
    </source>
</evidence>
<dbReference type="GO" id="GO:0042423">
    <property type="term" value="P:catecholamine biosynthetic process"/>
    <property type="evidence" value="ECO:0007669"/>
    <property type="project" value="UniProtKB-KW"/>
</dbReference>
<comment type="caution">
    <text evidence="11">The sequence shown here is derived from an EMBL/GenBank/DDBJ whole genome shotgun (WGS) entry which is preliminary data.</text>
</comment>
<comment type="similarity">
    <text evidence="10">Belongs to the group II decarboxylase family.</text>
</comment>
<evidence type="ECO:0000256" key="6">
    <source>
        <dbReference type="ARBA" id="ARBA00023239"/>
    </source>
</evidence>
<proteinExistence type="inferred from homology"/>
<dbReference type="Gene3D" id="3.40.640.10">
    <property type="entry name" value="Type I PLP-dependent aspartate aminotransferase-like (Major domain)"/>
    <property type="match status" value="1"/>
</dbReference>
<protein>
    <recommendedName>
        <fullName evidence="8">Aromatic-L-amino-acid decarboxylase</fullName>
        <ecNumber evidence="7">4.1.1.28</ecNumber>
    </recommendedName>
    <alternativeName>
        <fullName evidence="9">DOPA decarboxylase</fullName>
    </alternativeName>
</protein>
<dbReference type="PANTHER" id="PTHR11999:SF167">
    <property type="entry name" value="AROMATIC-L-AMINO-ACID DECARBOXYLASE"/>
    <property type="match status" value="1"/>
</dbReference>
<dbReference type="PRINTS" id="PR00800">
    <property type="entry name" value="YHDCRBOXLASE"/>
</dbReference>
<dbReference type="SUPFAM" id="SSF53383">
    <property type="entry name" value="PLP-dependent transferases"/>
    <property type="match status" value="1"/>
</dbReference>
<comment type="subunit">
    <text evidence="2">Homodimer.</text>
</comment>
<evidence type="ECO:0000256" key="4">
    <source>
        <dbReference type="ARBA" id="ARBA00022793"/>
    </source>
</evidence>
<dbReference type="EMBL" id="WIXE01011963">
    <property type="protein sequence ID" value="KAK5976351.1"/>
    <property type="molecule type" value="Genomic_DNA"/>
</dbReference>
<evidence type="ECO:0000256" key="8">
    <source>
        <dbReference type="ARBA" id="ARBA00040968"/>
    </source>
</evidence>
<sequence>MVLHSICSEISFAGNTNWNHPRFFAYYPAACSYPAILSDILSNGINATGFDWRSSPSLTELEMKTLDWLVDVLGLPEYFKNSHPGRGCGISQTTASESTLLAIMCARARMVDVGPLQLLLLTNFMMTFYFTQLIKNNPSSLPACGGLQKTVNQLLEDVRQETVDEEDPSVFSPHYHDPTVFRRFIAYFTDQARIFAFIEPWRDSFAVNSFRNSTLLKPTYPISSGSH</sequence>
<dbReference type="GO" id="GO:0030170">
    <property type="term" value="F:pyridoxal phosphate binding"/>
    <property type="evidence" value="ECO:0007669"/>
    <property type="project" value="InterPro"/>
</dbReference>
<dbReference type="GO" id="GO:0006520">
    <property type="term" value="P:amino acid metabolic process"/>
    <property type="evidence" value="ECO:0007669"/>
    <property type="project" value="InterPro"/>
</dbReference>
<evidence type="ECO:0000256" key="1">
    <source>
        <dbReference type="ARBA" id="ARBA00001933"/>
    </source>
</evidence>
<dbReference type="EC" id="4.1.1.28" evidence="7"/>
<dbReference type="InterPro" id="IPR015421">
    <property type="entry name" value="PyrdxlP-dep_Trfase_major"/>
</dbReference>
<keyword evidence="3" id="KW-0127">Catecholamine biosynthesis</keyword>
<evidence type="ECO:0000256" key="5">
    <source>
        <dbReference type="ARBA" id="ARBA00022898"/>
    </source>
</evidence>
<organism evidence="11 12">
    <name type="scientific">Trichostrongylus colubriformis</name>
    <name type="common">Black scour worm</name>
    <dbReference type="NCBI Taxonomy" id="6319"/>
    <lineage>
        <taxon>Eukaryota</taxon>
        <taxon>Metazoa</taxon>
        <taxon>Ecdysozoa</taxon>
        <taxon>Nematoda</taxon>
        <taxon>Chromadorea</taxon>
        <taxon>Rhabditida</taxon>
        <taxon>Rhabditina</taxon>
        <taxon>Rhabditomorpha</taxon>
        <taxon>Strongyloidea</taxon>
        <taxon>Trichostrongylidae</taxon>
        <taxon>Trichostrongylus</taxon>
    </lineage>
</organism>